<evidence type="ECO:0000256" key="4">
    <source>
        <dbReference type="ARBA" id="ARBA00022777"/>
    </source>
</evidence>
<dbReference type="InterPro" id="IPR023865">
    <property type="entry name" value="Aliphatic_acid_kinase_CS"/>
</dbReference>
<comment type="catalytic activity">
    <reaction evidence="6">
        <text>acetate + ATP = acetyl phosphate + ADP</text>
        <dbReference type="Rhea" id="RHEA:11352"/>
        <dbReference type="ChEBI" id="CHEBI:22191"/>
        <dbReference type="ChEBI" id="CHEBI:30089"/>
        <dbReference type="ChEBI" id="CHEBI:30616"/>
        <dbReference type="ChEBI" id="CHEBI:456216"/>
        <dbReference type="EC" id="2.7.2.1"/>
    </reaction>
</comment>
<evidence type="ECO:0000256" key="6">
    <source>
        <dbReference type="HAMAP-Rule" id="MF_00020"/>
    </source>
</evidence>
<keyword evidence="6" id="KW-0963">Cytoplasm</keyword>
<keyword evidence="9" id="KW-1185">Reference proteome</keyword>
<dbReference type="GO" id="GO:0000287">
    <property type="term" value="F:magnesium ion binding"/>
    <property type="evidence" value="ECO:0007669"/>
    <property type="project" value="UniProtKB-UniRule"/>
</dbReference>
<feature type="binding site" evidence="6">
    <location>
        <begin position="209"/>
        <end position="213"/>
    </location>
    <ligand>
        <name>ATP</name>
        <dbReference type="ChEBI" id="CHEBI:30616"/>
    </ligand>
</feature>
<dbReference type="GO" id="GO:0005524">
    <property type="term" value="F:ATP binding"/>
    <property type="evidence" value="ECO:0007669"/>
    <property type="project" value="UniProtKB-KW"/>
</dbReference>
<comment type="similarity">
    <text evidence="1 6 7">Belongs to the acetokinase family.</text>
</comment>
<evidence type="ECO:0000256" key="3">
    <source>
        <dbReference type="ARBA" id="ARBA00022741"/>
    </source>
</evidence>
<feature type="binding site" evidence="6">
    <location>
        <position position="92"/>
    </location>
    <ligand>
        <name>substrate</name>
    </ligand>
</feature>
<evidence type="ECO:0000256" key="2">
    <source>
        <dbReference type="ARBA" id="ARBA00022679"/>
    </source>
</evidence>
<feature type="binding site" evidence="6">
    <location>
        <position position="10"/>
    </location>
    <ligand>
        <name>Mg(2+)</name>
        <dbReference type="ChEBI" id="CHEBI:18420"/>
    </ligand>
</feature>
<comment type="subunit">
    <text evidence="6">Homodimer.</text>
</comment>
<dbReference type="GO" id="GO:0006085">
    <property type="term" value="P:acetyl-CoA biosynthetic process"/>
    <property type="evidence" value="ECO:0007669"/>
    <property type="project" value="UniProtKB-UniRule"/>
</dbReference>
<dbReference type="Pfam" id="PF00871">
    <property type="entry name" value="Acetate_kinase"/>
    <property type="match status" value="1"/>
</dbReference>
<comment type="function">
    <text evidence="6">Catalyzes the formation of acetyl phosphate from acetate and ATP. Can also catalyze the reverse reaction.</text>
</comment>
<evidence type="ECO:0000313" key="9">
    <source>
        <dbReference type="Proteomes" id="UP000565089"/>
    </source>
</evidence>
<keyword evidence="3 6" id="KW-0547">Nucleotide-binding</keyword>
<dbReference type="PROSITE" id="PS01076">
    <property type="entry name" value="ACETATE_KINASE_2"/>
    <property type="match status" value="1"/>
</dbReference>
<dbReference type="InterPro" id="IPR004372">
    <property type="entry name" value="Ac/propionate_kinase"/>
</dbReference>
<protein>
    <recommendedName>
        <fullName evidence="6">Acetate kinase</fullName>
        <ecNumber evidence="6">2.7.2.1</ecNumber>
    </recommendedName>
    <alternativeName>
        <fullName evidence="6">Acetokinase</fullName>
    </alternativeName>
</protein>
<comment type="pathway">
    <text evidence="6">Metabolic intermediate biosynthesis; acetyl-CoA biosynthesis; acetyl-CoA from acetate: step 1/2.</text>
</comment>
<proteinExistence type="inferred from homology"/>
<dbReference type="InterPro" id="IPR000890">
    <property type="entry name" value="Aliphatic_acid_kin_short-chain"/>
</dbReference>
<feature type="site" description="Transition state stabilizer" evidence="6">
    <location>
        <position position="181"/>
    </location>
</feature>
<dbReference type="GO" id="GO:0008776">
    <property type="term" value="F:acetate kinase activity"/>
    <property type="evidence" value="ECO:0007669"/>
    <property type="project" value="UniProtKB-UniRule"/>
</dbReference>
<evidence type="ECO:0000256" key="7">
    <source>
        <dbReference type="RuleBase" id="RU003835"/>
    </source>
</evidence>
<reference evidence="8 9" key="1">
    <citation type="submission" date="2020-08" db="EMBL/GenBank/DDBJ databases">
        <title>Sequencing the genomes of 1000 actinobacteria strains.</title>
        <authorList>
            <person name="Klenk H.-P."/>
        </authorList>
    </citation>
    <scope>NUCLEOTIDE SEQUENCE [LARGE SCALE GENOMIC DNA]</scope>
    <source>
        <strain evidence="8 9">DSM 40483</strain>
    </source>
</reference>
<feature type="binding site" evidence="6">
    <location>
        <begin position="283"/>
        <end position="285"/>
    </location>
    <ligand>
        <name>ATP</name>
        <dbReference type="ChEBI" id="CHEBI:30616"/>
    </ligand>
</feature>
<keyword evidence="5 6" id="KW-0067">ATP-binding</keyword>
<dbReference type="PRINTS" id="PR00471">
    <property type="entry name" value="ACETATEKNASE"/>
</dbReference>
<dbReference type="Proteomes" id="UP000565089">
    <property type="component" value="Unassembled WGS sequence"/>
</dbReference>
<dbReference type="CDD" id="cd24010">
    <property type="entry name" value="ASKHA_NBD_AcK_PK"/>
    <property type="match status" value="1"/>
</dbReference>
<dbReference type="SUPFAM" id="SSF53067">
    <property type="entry name" value="Actin-like ATPase domain"/>
    <property type="match status" value="2"/>
</dbReference>
<dbReference type="PANTHER" id="PTHR21060:SF15">
    <property type="entry name" value="ACETATE KINASE-RELATED"/>
    <property type="match status" value="1"/>
</dbReference>
<dbReference type="GO" id="GO:0005737">
    <property type="term" value="C:cytoplasm"/>
    <property type="evidence" value="ECO:0007669"/>
    <property type="project" value="UniProtKB-SubCell"/>
</dbReference>
<evidence type="ECO:0000256" key="1">
    <source>
        <dbReference type="ARBA" id="ARBA00008748"/>
    </source>
</evidence>
<keyword evidence="4 6" id="KW-0418">Kinase</keyword>
<evidence type="ECO:0000313" key="8">
    <source>
        <dbReference type="EMBL" id="MBB4712520.1"/>
    </source>
</evidence>
<gene>
    <name evidence="6" type="primary">ackA</name>
    <name evidence="8" type="ORF">BJ965_002402</name>
</gene>
<feature type="active site" description="Proton donor/acceptor" evidence="6">
    <location>
        <position position="149"/>
    </location>
</feature>
<feature type="binding site" evidence="6">
    <location>
        <begin position="331"/>
        <end position="335"/>
    </location>
    <ligand>
        <name>ATP</name>
        <dbReference type="ChEBI" id="CHEBI:30616"/>
    </ligand>
</feature>
<dbReference type="AlphaFoldDB" id="A0A7W7GJ05"/>
<accession>A0A7W7GJ05</accession>
<dbReference type="HAMAP" id="MF_00020">
    <property type="entry name" value="Acetate_kinase"/>
    <property type="match status" value="1"/>
</dbReference>
<dbReference type="PANTHER" id="PTHR21060">
    <property type="entry name" value="ACETATE KINASE"/>
    <property type="match status" value="1"/>
</dbReference>
<comment type="caution">
    <text evidence="8">The sequence shown here is derived from an EMBL/GenBank/DDBJ whole genome shotgun (WGS) entry which is preliminary data.</text>
</comment>
<dbReference type="GeneID" id="95794392"/>
<keyword evidence="6" id="KW-0460">Magnesium</keyword>
<sequence>MSPTRVLVLNSGSSSVKYQLLDMRDSSRLAVGLVERIGEQTSRLKHTPAGGESREREGAIADHDAALKAVAEELAKDDLGLDSPELAAIGHRVVHGGKTFTEPTVIDDAVLAEIERLIPVAPLHNPANLTGIRTAQVLRPDLPQVAVFDTAFHTTMPESAARYAIDVKTADEHRVRRYGFHGTSHAYVSRATAELLGKDPSETNVIVLHLGNGASASAVRGGRCVDTSMGLTPLEGLVMGTRSGDMDPAVIFHLMRVGGMSADEIDTLLNKKSGLIGLCGDNDMREIRRRVDEGDEQAELAFDIYIHRLKKYIGAYYAVLGRVDAVAFTAGVGENAAPVRAAALAGLEELGLAVDGERNAVRGDEARLISPEGARVAVAVVPTDEELEIATQTYALVIGSGNHT</sequence>
<dbReference type="InterPro" id="IPR043129">
    <property type="entry name" value="ATPase_NBD"/>
</dbReference>
<feature type="binding site" evidence="6">
    <location>
        <position position="17"/>
    </location>
    <ligand>
        <name>ATP</name>
        <dbReference type="ChEBI" id="CHEBI:30616"/>
    </ligand>
</feature>
<dbReference type="Gene3D" id="3.30.420.40">
    <property type="match status" value="2"/>
</dbReference>
<dbReference type="PIRSF" id="PIRSF000722">
    <property type="entry name" value="Acetate_prop_kin"/>
    <property type="match status" value="1"/>
</dbReference>
<dbReference type="EMBL" id="JACHMS010000001">
    <property type="protein sequence ID" value="MBB4712520.1"/>
    <property type="molecule type" value="Genomic_DNA"/>
</dbReference>
<dbReference type="EC" id="2.7.2.1" evidence="6"/>
<dbReference type="NCBIfam" id="TIGR00016">
    <property type="entry name" value="ackA"/>
    <property type="match status" value="1"/>
</dbReference>
<dbReference type="RefSeq" id="WP_184908623.1">
    <property type="nucleotide sequence ID" value="NZ_JACHMS010000001.1"/>
</dbReference>
<keyword evidence="2 6" id="KW-0808">Transferase</keyword>
<feature type="site" description="Transition state stabilizer" evidence="6">
    <location>
        <position position="242"/>
    </location>
</feature>
<keyword evidence="6" id="KW-0479">Metal-binding</keyword>
<feature type="binding site" evidence="6">
    <location>
        <position position="385"/>
    </location>
    <ligand>
        <name>Mg(2+)</name>
        <dbReference type="ChEBI" id="CHEBI:18420"/>
    </ligand>
</feature>
<comment type="cofactor">
    <cofactor evidence="6">
        <name>Mg(2+)</name>
        <dbReference type="ChEBI" id="CHEBI:18420"/>
    </cofactor>
    <cofactor evidence="6">
        <name>Mn(2+)</name>
        <dbReference type="ChEBI" id="CHEBI:29035"/>
    </cofactor>
    <text evidence="6">Mg(2+). Can also accept Mn(2+).</text>
</comment>
<dbReference type="UniPathway" id="UPA00340">
    <property type="reaction ID" value="UER00458"/>
</dbReference>
<comment type="subcellular location">
    <subcellularLocation>
        <location evidence="6">Cytoplasm</location>
    </subcellularLocation>
</comment>
<evidence type="ECO:0000256" key="5">
    <source>
        <dbReference type="ARBA" id="ARBA00022840"/>
    </source>
</evidence>
<organism evidence="8 9">
    <name type="scientific">Streptomyces luteogriseus</name>
    <dbReference type="NCBI Taxonomy" id="68233"/>
    <lineage>
        <taxon>Bacteria</taxon>
        <taxon>Bacillati</taxon>
        <taxon>Actinomycetota</taxon>
        <taxon>Actinomycetes</taxon>
        <taxon>Kitasatosporales</taxon>
        <taxon>Streptomycetaceae</taxon>
        <taxon>Streptomyces</taxon>
    </lineage>
</organism>
<name>A0A7W7GJ05_9ACTN</name>
<dbReference type="PROSITE" id="PS01075">
    <property type="entry name" value="ACETATE_KINASE_1"/>
    <property type="match status" value="1"/>
</dbReference>
<dbReference type="GO" id="GO:0006083">
    <property type="term" value="P:acetate metabolic process"/>
    <property type="evidence" value="ECO:0007669"/>
    <property type="project" value="TreeGrafter"/>
</dbReference>